<gene>
    <name evidence="9" type="ORF">EIK76_03660</name>
</gene>
<dbReference type="EC" id="1.2.1.50" evidence="4"/>
<name>A0A3P3QSG8_9GAMM</name>
<dbReference type="InterPro" id="IPR016162">
    <property type="entry name" value="Ald_DH_N"/>
</dbReference>
<dbReference type="Gene3D" id="3.40.605.10">
    <property type="entry name" value="Aldehyde Dehydrogenase, Chain A, domain 1"/>
    <property type="match status" value="1"/>
</dbReference>
<dbReference type="Gene3D" id="3.40.309.10">
    <property type="entry name" value="Aldehyde Dehydrogenase, Chain A, domain 2"/>
    <property type="match status" value="1"/>
</dbReference>
<evidence type="ECO:0000256" key="3">
    <source>
        <dbReference type="ARBA" id="ARBA00010915"/>
    </source>
</evidence>
<accession>A0A3P3QSG8</accession>
<evidence type="ECO:0000256" key="2">
    <source>
        <dbReference type="ARBA" id="ARBA00004908"/>
    </source>
</evidence>
<evidence type="ECO:0000256" key="4">
    <source>
        <dbReference type="ARBA" id="ARBA00013020"/>
    </source>
</evidence>
<dbReference type="GO" id="GO:0003995">
    <property type="term" value="F:acyl-CoA dehydrogenase activity"/>
    <property type="evidence" value="ECO:0007669"/>
    <property type="project" value="InterPro"/>
</dbReference>
<dbReference type="InterPro" id="IPR016163">
    <property type="entry name" value="Ald_DH_C"/>
</dbReference>
<dbReference type="Pfam" id="PF05893">
    <property type="entry name" value="LuxC"/>
    <property type="match status" value="1"/>
</dbReference>
<keyword evidence="5" id="KW-0521">NADP</keyword>
<sequence length="392" mass="43625">MSWTLLNPATTKAELQPSFAEQDFGYCQALSEALLKAPQSRDFPDLIALGFWLRQANLKPLLAPYQHSQHFIRQPLGLVFHSAPANVDSLFVYSGILSLLCGNKNVIRLSSRSGGSTAVLIEKIRALAELFPAQNARFQLVQCSYDSAELKALVSTVDGRVLWGSDQAIQAQRQLLMPAHARELSFGHKFSLCLLDADAVLAADNEQLQQLVQLFYRDQLTFAQQGCSSAKAVLWLGETAQVQQAQQRFWPALTELIEHKQPLNSSEQYQALATAQQLVMSSPQQLLLTQQQSISRLAVNTLTPEFIQQHQGCGLFLELALTELTQLNPMLSHAHQTLTVWGVDPKQLKAWLTSVHTGLDRVMPVGQALSFSPDWDGMNLIEQFSRKVVCTF</sequence>
<dbReference type="UniPathway" id="UPA00569"/>
<dbReference type="GO" id="GO:0008218">
    <property type="term" value="P:bioluminescence"/>
    <property type="evidence" value="ECO:0007669"/>
    <property type="project" value="UniProtKB-KW"/>
</dbReference>
<dbReference type="Proteomes" id="UP000276260">
    <property type="component" value="Unassembled WGS sequence"/>
</dbReference>
<evidence type="ECO:0000256" key="8">
    <source>
        <dbReference type="ARBA" id="ARBA00049412"/>
    </source>
</evidence>
<dbReference type="OrthoDB" id="580775at2"/>
<comment type="pathway">
    <text evidence="2">Lipid metabolism; fatty acid reduction for biolumincescence.</text>
</comment>
<dbReference type="AlphaFoldDB" id="A0A3P3QSG8"/>
<dbReference type="SUPFAM" id="SSF53720">
    <property type="entry name" value="ALDH-like"/>
    <property type="match status" value="1"/>
</dbReference>
<evidence type="ECO:0000313" key="9">
    <source>
        <dbReference type="EMBL" id="RRJ23193.1"/>
    </source>
</evidence>
<proteinExistence type="inferred from homology"/>
<keyword evidence="10" id="KW-1185">Reference proteome</keyword>
<keyword evidence="7" id="KW-0455">Luminescence</keyword>
<evidence type="ECO:0000256" key="7">
    <source>
        <dbReference type="ARBA" id="ARBA00023223"/>
    </source>
</evidence>
<dbReference type="InterPro" id="IPR016161">
    <property type="entry name" value="Ald_DH/histidinol_DH"/>
</dbReference>
<comment type="function">
    <text evidence="1">LuxC is the fatty acid reductase enzyme responsible for synthesis of the aldehyde substrate for the luminescent reaction catalyzed by luciferase.</text>
</comment>
<protein>
    <recommendedName>
        <fullName evidence="4">long-chain-fatty-acyl-CoA reductase</fullName>
        <ecNumber evidence="4">1.2.1.50</ecNumber>
    </recommendedName>
</protein>
<evidence type="ECO:0000256" key="1">
    <source>
        <dbReference type="ARBA" id="ARBA00003277"/>
    </source>
</evidence>
<dbReference type="InterPro" id="IPR008670">
    <property type="entry name" value="CoA_reduct_LuxC"/>
</dbReference>
<evidence type="ECO:0000313" key="10">
    <source>
        <dbReference type="Proteomes" id="UP000276260"/>
    </source>
</evidence>
<evidence type="ECO:0000256" key="6">
    <source>
        <dbReference type="ARBA" id="ARBA00023002"/>
    </source>
</evidence>
<comment type="caution">
    <text evidence="9">The sequence shown here is derived from an EMBL/GenBank/DDBJ whole genome shotgun (WGS) entry which is preliminary data.</text>
</comment>
<reference evidence="9 10" key="1">
    <citation type="submission" date="2018-11" db="EMBL/GenBank/DDBJ databases">
        <title>Draft genome analysis of Rheinheimera mesophila isolated from an industrial waste site.</title>
        <authorList>
            <person name="Yu Q."/>
            <person name="Qi Y."/>
            <person name="Zhang H."/>
            <person name="Lu Y."/>
            <person name="Pu J."/>
        </authorList>
    </citation>
    <scope>NUCLEOTIDE SEQUENCE [LARGE SCALE GENOMIC DNA]</scope>
    <source>
        <strain evidence="9 10">IITR13</strain>
    </source>
</reference>
<comment type="similarity">
    <text evidence="3">Belongs to the LuxC family.</text>
</comment>
<dbReference type="RefSeq" id="WP_046519998.1">
    <property type="nucleotide sequence ID" value="NZ_LAVS01000022.1"/>
</dbReference>
<organism evidence="9 10">
    <name type="scientific">Rheinheimera mesophila</name>
    <dbReference type="NCBI Taxonomy" id="1547515"/>
    <lineage>
        <taxon>Bacteria</taxon>
        <taxon>Pseudomonadati</taxon>
        <taxon>Pseudomonadota</taxon>
        <taxon>Gammaproteobacteria</taxon>
        <taxon>Chromatiales</taxon>
        <taxon>Chromatiaceae</taxon>
        <taxon>Rheinheimera</taxon>
    </lineage>
</organism>
<evidence type="ECO:0000256" key="5">
    <source>
        <dbReference type="ARBA" id="ARBA00022857"/>
    </source>
</evidence>
<dbReference type="EMBL" id="RRCF01000001">
    <property type="protein sequence ID" value="RRJ23193.1"/>
    <property type="molecule type" value="Genomic_DNA"/>
</dbReference>
<dbReference type="GO" id="GO:0050062">
    <property type="term" value="F:long-chain-fatty-acyl-CoA reductase activity"/>
    <property type="evidence" value="ECO:0007669"/>
    <property type="project" value="UniProtKB-EC"/>
</dbReference>
<comment type="catalytic activity">
    <reaction evidence="8">
        <text>a long-chain fatty aldehyde + NADP(+) + CoA = a long-chain fatty acyl-CoA + NADPH + H(+)</text>
        <dbReference type="Rhea" id="RHEA:15437"/>
        <dbReference type="ChEBI" id="CHEBI:15378"/>
        <dbReference type="ChEBI" id="CHEBI:17176"/>
        <dbReference type="ChEBI" id="CHEBI:57287"/>
        <dbReference type="ChEBI" id="CHEBI:57783"/>
        <dbReference type="ChEBI" id="CHEBI:58349"/>
        <dbReference type="ChEBI" id="CHEBI:83139"/>
        <dbReference type="EC" id="1.2.1.50"/>
    </reaction>
</comment>
<keyword evidence="6" id="KW-0560">Oxidoreductase</keyword>